<dbReference type="InterPro" id="IPR046357">
    <property type="entry name" value="PPIase_dom_sf"/>
</dbReference>
<dbReference type="SUPFAM" id="SSF54534">
    <property type="entry name" value="FKBP-like"/>
    <property type="match status" value="1"/>
</dbReference>
<dbReference type="SUPFAM" id="SSF109998">
    <property type="entry name" value="Triger factor/SurA peptide-binding domain-like"/>
    <property type="match status" value="1"/>
</dbReference>
<comment type="caution">
    <text evidence="8">The sequence shown here is derived from an EMBL/GenBank/DDBJ whole genome shotgun (WGS) entry which is preliminary data.</text>
</comment>
<dbReference type="PANTHER" id="PTHR47245">
    <property type="entry name" value="PEPTIDYLPROLYL ISOMERASE"/>
    <property type="match status" value="1"/>
</dbReference>
<evidence type="ECO:0000256" key="5">
    <source>
        <dbReference type="ARBA" id="ARBA00023235"/>
    </source>
</evidence>
<dbReference type="InterPro" id="IPR027304">
    <property type="entry name" value="Trigger_fact/SurA_dom_sf"/>
</dbReference>
<accession>A0A367Q766</accession>
<keyword evidence="3" id="KW-0732">Signal</keyword>
<dbReference type="Proteomes" id="UP000252107">
    <property type="component" value="Unassembled WGS sequence"/>
</dbReference>
<dbReference type="GO" id="GO:0003755">
    <property type="term" value="F:peptidyl-prolyl cis-trans isomerase activity"/>
    <property type="evidence" value="ECO:0007669"/>
    <property type="project" value="UniProtKB-KW"/>
</dbReference>
<keyword evidence="9" id="KW-1185">Reference proteome</keyword>
<dbReference type="EC" id="5.2.1.8" evidence="2"/>
<evidence type="ECO:0000313" key="8">
    <source>
        <dbReference type="EMBL" id="RCJ19631.1"/>
    </source>
</evidence>
<reference evidence="8" key="1">
    <citation type="submission" date="2016-04" db="EMBL/GenBank/DDBJ databases">
        <authorList>
            <person name="Tabuchi Yagui T.R."/>
        </authorList>
    </citation>
    <scope>NUCLEOTIDE SEQUENCE [LARGE SCALE GENOMIC DNA]</scope>
    <source>
        <strain evidence="8">NIES-26</strain>
    </source>
</reference>
<protein>
    <recommendedName>
        <fullName evidence="2">peptidylprolyl isomerase</fullName>
        <ecNumber evidence="2">5.2.1.8</ecNumber>
    </recommendedName>
</protein>
<evidence type="ECO:0000256" key="4">
    <source>
        <dbReference type="ARBA" id="ARBA00023110"/>
    </source>
</evidence>
<name>A0A367Q766_9NOSO</name>
<dbReference type="Pfam" id="PF00639">
    <property type="entry name" value="Rotamase"/>
    <property type="match status" value="1"/>
</dbReference>
<dbReference type="EMBL" id="LXQD01000339">
    <property type="protein sequence ID" value="RCJ19631.1"/>
    <property type="molecule type" value="Genomic_DNA"/>
</dbReference>
<dbReference type="AlphaFoldDB" id="A0A367Q766"/>
<sequence length="246" mass="28271">MSDILCVSQDEIIHQIKLSYQIPTIAESIITRKIMINAAQEAGIKVETEELQEAADSLRLMNQLESAEATWAWLQTHRLTLDDFEELVYYTVIYSKLTEHLFADKVEEFFVEHQSDYVQVVMYEVVFDDLDLAMELFYAIQEGEISFTEVAHKYSHDVEIRRCGGYKGILSRTNLKPEISTAVFAVTPPQLLKPIVTSKGVHLINVEEIVTPQLNQTLRLKIISNLASQWLKKQLEQMKFEVVISC</sequence>
<evidence type="ECO:0000256" key="3">
    <source>
        <dbReference type="ARBA" id="ARBA00022729"/>
    </source>
</evidence>
<evidence type="ECO:0000313" key="9">
    <source>
        <dbReference type="Proteomes" id="UP000252107"/>
    </source>
</evidence>
<dbReference type="Gene3D" id="1.10.4030.10">
    <property type="entry name" value="Porin chaperone SurA, peptide-binding domain"/>
    <property type="match status" value="1"/>
</dbReference>
<gene>
    <name evidence="8" type="ORF">A6770_05680</name>
</gene>
<dbReference type="InterPro" id="IPR050245">
    <property type="entry name" value="PrsA_foldase"/>
</dbReference>
<organism evidence="8 9">
    <name type="scientific">Nostoc minutum NIES-26</name>
    <dbReference type="NCBI Taxonomy" id="1844469"/>
    <lineage>
        <taxon>Bacteria</taxon>
        <taxon>Bacillati</taxon>
        <taxon>Cyanobacteriota</taxon>
        <taxon>Cyanophyceae</taxon>
        <taxon>Nostocales</taxon>
        <taxon>Nostocaceae</taxon>
        <taxon>Nostoc</taxon>
    </lineage>
</organism>
<dbReference type="PROSITE" id="PS50198">
    <property type="entry name" value="PPIC_PPIASE_2"/>
    <property type="match status" value="1"/>
</dbReference>
<keyword evidence="4 6" id="KW-0697">Rotamase</keyword>
<proteinExistence type="predicted"/>
<evidence type="ECO:0000259" key="7">
    <source>
        <dbReference type="PROSITE" id="PS50198"/>
    </source>
</evidence>
<evidence type="ECO:0000256" key="6">
    <source>
        <dbReference type="PROSITE-ProRule" id="PRU00278"/>
    </source>
</evidence>
<evidence type="ECO:0000256" key="2">
    <source>
        <dbReference type="ARBA" id="ARBA00013194"/>
    </source>
</evidence>
<evidence type="ECO:0000256" key="1">
    <source>
        <dbReference type="ARBA" id="ARBA00000971"/>
    </source>
</evidence>
<keyword evidence="5 6" id="KW-0413">Isomerase</keyword>
<dbReference type="PANTHER" id="PTHR47245:SF1">
    <property type="entry name" value="FOLDASE PROTEIN PRSA"/>
    <property type="match status" value="1"/>
</dbReference>
<dbReference type="InterPro" id="IPR000297">
    <property type="entry name" value="PPIase_PpiC"/>
</dbReference>
<feature type="domain" description="PpiC" evidence="7">
    <location>
        <begin position="115"/>
        <end position="208"/>
    </location>
</feature>
<comment type="catalytic activity">
    <reaction evidence="1">
        <text>[protein]-peptidylproline (omega=180) = [protein]-peptidylproline (omega=0)</text>
        <dbReference type="Rhea" id="RHEA:16237"/>
        <dbReference type="Rhea" id="RHEA-COMP:10747"/>
        <dbReference type="Rhea" id="RHEA-COMP:10748"/>
        <dbReference type="ChEBI" id="CHEBI:83833"/>
        <dbReference type="ChEBI" id="CHEBI:83834"/>
        <dbReference type="EC" id="5.2.1.8"/>
    </reaction>
</comment>
<dbReference type="Gene3D" id="3.10.50.40">
    <property type="match status" value="1"/>
</dbReference>